<gene>
    <name evidence="2" type="ORF">STURON_00841</name>
</gene>
<dbReference type="AlphaFoldDB" id="A0A0K1P868"/>
<dbReference type="RefSeq" id="WP_075048657.1">
    <property type="nucleotide sequence ID" value="NZ_CP012328.1"/>
</dbReference>
<dbReference type="Proteomes" id="UP000067243">
    <property type="component" value="Chromosome"/>
</dbReference>
<evidence type="ECO:0000256" key="1">
    <source>
        <dbReference type="SAM" id="SignalP"/>
    </source>
</evidence>
<dbReference type="EMBL" id="CP012328">
    <property type="protein sequence ID" value="AKU80087.1"/>
    <property type="molecule type" value="Genomic_DNA"/>
</dbReference>
<organism evidence="2 3">
    <name type="scientific">Spiroplasma turonicum</name>
    <dbReference type="NCBI Taxonomy" id="216946"/>
    <lineage>
        <taxon>Bacteria</taxon>
        <taxon>Bacillati</taxon>
        <taxon>Mycoplasmatota</taxon>
        <taxon>Mollicutes</taxon>
        <taxon>Entomoplasmatales</taxon>
        <taxon>Spiroplasmataceae</taxon>
        <taxon>Spiroplasma</taxon>
    </lineage>
</organism>
<protein>
    <recommendedName>
        <fullName evidence="4">Lipoprotein</fullName>
    </recommendedName>
</protein>
<dbReference type="STRING" id="216946.STURO_v1c08370"/>
<dbReference type="KEGG" id="stur:STURON_00841"/>
<keyword evidence="1" id="KW-0732">Signal</keyword>
<keyword evidence="3" id="KW-1185">Reference proteome</keyword>
<reference evidence="2 3" key="1">
    <citation type="journal article" date="2015" name="Genome Announc.">
        <title>Complete Genome Sequence of Spiroplasma turonicum Strain Tab4cT, a Parasite of a Horse Fly, Haematopota sp. (Diptera: Tabanidae).</title>
        <authorList>
            <person name="Davis R.E."/>
            <person name="Shao J."/>
            <person name="Zhao Y."/>
            <person name="Gasparich G.E."/>
            <person name="Gaynor B.J."/>
            <person name="Donofrio N."/>
        </authorList>
    </citation>
    <scope>NUCLEOTIDE SEQUENCE [LARGE SCALE GENOMIC DNA]</scope>
    <source>
        <strain evidence="2 3">Tab4c</strain>
    </source>
</reference>
<feature type="chain" id="PRO_5009779632" description="Lipoprotein" evidence="1">
    <location>
        <begin position="21"/>
        <end position="152"/>
    </location>
</feature>
<proteinExistence type="predicted"/>
<name>A0A0K1P868_9MOLU</name>
<sequence length="152" mass="17477">MKKFLSILSTSIIFTTPILSVTSCSNTGTITSNMNTLFNKAYEIIKNESIIETGFIDKNKNEYQQLVDSWFKKVVESNNFGGNKFTVDKTLKPTKNVFILIYVISEEQLYDDLLSCEIDIMFELNGEWFPLSKFNNTKNYTIDFITKSNTNT</sequence>
<dbReference type="PROSITE" id="PS51257">
    <property type="entry name" value="PROKAR_LIPOPROTEIN"/>
    <property type="match status" value="1"/>
</dbReference>
<dbReference type="PATRIC" id="fig|216946.3.peg.871"/>
<accession>A0A0K1P868</accession>
<evidence type="ECO:0008006" key="4">
    <source>
        <dbReference type="Google" id="ProtNLM"/>
    </source>
</evidence>
<evidence type="ECO:0000313" key="3">
    <source>
        <dbReference type="Proteomes" id="UP000067243"/>
    </source>
</evidence>
<evidence type="ECO:0000313" key="2">
    <source>
        <dbReference type="EMBL" id="AKU80087.1"/>
    </source>
</evidence>
<feature type="signal peptide" evidence="1">
    <location>
        <begin position="1"/>
        <end position="20"/>
    </location>
</feature>